<dbReference type="InterPro" id="IPR011009">
    <property type="entry name" value="Kinase-like_dom_sf"/>
</dbReference>
<dbReference type="Gene3D" id="3.90.1200.10">
    <property type="match status" value="1"/>
</dbReference>
<evidence type="ECO:0000259" key="1">
    <source>
        <dbReference type="Pfam" id="PF01636"/>
    </source>
</evidence>
<dbReference type="RefSeq" id="WP_091543974.1">
    <property type="nucleotide sequence ID" value="NZ_FMUS01000016.1"/>
</dbReference>
<dbReference type="EMBL" id="FMUS01000016">
    <property type="protein sequence ID" value="SCY79864.1"/>
    <property type="molecule type" value="Genomic_DNA"/>
</dbReference>
<proteinExistence type="predicted"/>
<dbReference type="InterPro" id="IPR002575">
    <property type="entry name" value="Aminoglycoside_PTrfase"/>
</dbReference>
<dbReference type="Proteomes" id="UP000198636">
    <property type="component" value="Unassembled WGS sequence"/>
</dbReference>
<reference evidence="2 3" key="1">
    <citation type="submission" date="2016-10" db="EMBL/GenBank/DDBJ databases">
        <authorList>
            <person name="de Groot N.N."/>
        </authorList>
    </citation>
    <scope>NUCLEOTIDE SEQUENCE [LARGE SCALE GENOMIC DNA]</scope>
    <source>
        <strain evidence="2 3">DSM 18978</strain>
    </source>
</reference>
<gene>
    <name evidence="2" type="ORF">SAMN03080606_02537</name>
</gene>
<protein>
    <submittedName>
        <fullName evidence="2">TIGR02172 family protein</fullName>
    </submittedName>
</protein>
<organism evidence="2 3">
    <name type="scientific">Alkaliphilus peptidifermentans DSM 18978</name>
    <dbReference type="NCBI Taxonomy" id="1120976"/>
    <lineage>
        <taxon>Bacteria</taxon>
        <taxon>Bacillati</taxon>
        <taxon>Bacillota</taxon>
        <taxon>Clostridia</taxon>
        <taxon>Peptostreptococcales</taxon>
        <taxon>Natronincolaceae</taxon>
        <taxon>Alkaliphilus</taxon>
    </lineage>
</organism>
<dbReference type="Pfam" id="PF01636">
    <property type="entry name" value="APH"/>
    <property type="match status" value="1"/>
</dbReference>
<accession>A0A1G5IVF0</accession>
<sequence>MGKGQLIGKGMTAEVYEWEQDKVLKLYFDWVPDQWVKYEAMVGKAVYEAGVPSPAVYDIVNEEEGKGILFQRIYGKSMLKHIENKPWKLFYYAGCMARLHVKIHSCSVDKLPTQNEKFTHAIKASANILKDKEKRILGYLESLPAGGKVCHGDFHPDNILITDKDILAIDWTNAYYGNQLSDVARTCIMITTPFMPAGTLKVTLLFSKILKGLIYSTYLKEYVKLSKTKTEDIFAWMLPVAAARLKEKIPGEEKWLLKIIDKELKRLGV</sequence>
<dbReference type="SUPFAM" id="SSF56112">
    <property type="entry name" value="Protein kinase-like (PK-like)"/>
    <property type="match status" value="1"/>
</dbReference>
<dbReference type="STRING" id="1120976.SAMN03080606_02537"/>
<keyword evidence="3" id="KW-1185">Reference proteome</keyword>
<evidence type="ECO:0000313" key="3">
    <source>
        <dbReference type="Proteomes" id="UP000198636"/>
    </source>
</evidence>
<dbReference type="OrthoDB" id="9800774at2"/>
<evidence type="ECO:0000313" key="2">
    <source>
        <dbReference type="EMBL" id="SCY79864.1"/>
    </source>
</evidence>
<dbReference type="AlphaFoldDB" id="A0A1G5IVF0"/>
<name>A0A1G5IVF0_9FIRM</name>
<feature type="domain" description="Aminoglycoside phosphotransferase" evidence="1">
    <location>
        <begin position="5"/>
        <end position="193"/>
    </location>
</feature>